<accession>A0ABT2EPI6</accession>
<keyword evidence="7" id="KW-1185">Reference proteome</keyword>
<evidence type="ECO:0000259" key="4">
    <source>
        <dbReference type="PROSITE" id="PS50042"/>
    </source>
</evidence>
<dbReference type="InterPro" id="IPR000595">
    <property type="entry name" value="cNMP-bd_dom"/>
</dbReference>
<evidence type="ECO:0000313" key="7">
    <source>
        <dbReference type="Proteomes" id="UP001204798"/>
    </source>
</evidence>
<keyword evidence="3" id="KW-0804">Transcription</keyword>
<dbReference type="InterPro" id="IPR018490">
    <property type="entry name" value="cNMP-bd_dom_sf"/>
</dbReference>
<dbReference type="Pfam" id="PF13545">
    <property type="entry name" value="HTH_Crp_2"/>
    <property type="match status" value="1"/>
</dbReference>
<reference evidence="6 7" key="1">
    <citation type="submission" date="2022-08" db="EMBL/GenBank/DDBJ databases">
        <title>Bacterial and archaeal communities from various locations to study Microbial Dark Matter (Phase II).</title>
        <authorList>
            <person name="Stepanauskas R."/>
        </authorList>
    </citation>
    <scope>NUCLEOTIDE SEQUENCE [LARGE SCALE GENOMIC DNA]</scope>
    <source>
        <strain evidence="6 7">PD1</strain>
    </source>
</reference>
<comment type="caution">
    <text evidence="6">The sequence shown here is derived from an EMBL/GenBank/DDBJ whole genome shotgun (WGS) entry which is preliminary data.</text>
</comment>
<evidence type="ECO:0000313" key="6">
    <source>
        <dbReference type="EMBL" id="MCS3919874.1"/>
    </source>
</evidence>
<dbReference type="SUPFAM" id="SSF51206">
    <property type="entry name" value="cAMP-binding domain-like"/>
    <property type="match status" value="1"/>
</dbReference>
<dbReference type="PROSITE" id="PS51063">
    <property type="entry name" value="HTH_CRP_2"/>
    <property type="match status" value="1"/>
</dbReference>
<dbReference type="InterPro" id="IPR012318">
    <property type="entry name" value="HTH_CRP"/>
</dbReference>
<dbReference type="Pfam" id="PF00027">
    <property type="entry name" value="cNMP_binding"/>
    <property type="match status" value="1"/>
</dbReference>
<keyword evidence="2" id="KW-0238">DNA-binding</keyword>
<name>A0ABT2EPI6_9BACT</name>
<dbReference type="SMART" id="SM00419">
    <property type="entry name" value="HTH_CRP"/>
    <property type="match status" value="1"/>
</dbReference>
<evidence type="ECO:0000256" key="1">
    <source>
        <dbReference type="ARBA" id="ARBA00023015"/>
    </source>
</evidence>
<organism evidence="6 7">
    <name type="scientific">Candidatus Fervidibacter sacchari</name>
    <dbReference type="NCBI Taxonomy" id="1448929"/>
    <lineage>
        <taxon>Bacteria</taxon>
        <taxon>Candidatus Fervidibacterota</taxon>
        <taxon>Candidatus Fervidibacter</taxon>
    </lineage>
</organism>
<protein>
    <submittedName>
        <fullName evidence="6">CRP-like cAMP-binding protein</fullName>
    </submittedName>
</protein>
<feature type="domain" description="HTH crp-type" evidence="5">
    <location>
        <begin position="145"/>
        <end position="218"/>
    </location>
</feature>
<dbReference type="InterPro" id="IPR014710">
    <property type="entry name" value="RmlC-like_jellyroll"/>
</dbReference>
<dbReference type="SMART" id="SM00100">
    <property type="entry name" value="cNMP"/>
    <property type="match status" value="1"/>
</dbReference>
<dbReference type="EMBL" id="JANUCP010000004">
    <property type="protein sequence ID" value="MCS3919874.1"/>
    <property type="molecule type" value="Genomic_DNA"/>
</dbReference>
<proteinExistence type="predicted"/>
<dbReference type="RefSeq" id="WP_020249946.1">
    <property type="nucleotide sequence ID" value="NZ_CP130454.1"/>
</dbReference>
<dbReference type="PROSITE" id="PS50042">
    <property type="entry name" value="CNMP_BINDING_3"/>
    <property type="match status" value="1"/>
</dbReference>
<evidence type="ECO:0000256" key="2">
    <source>
        <dbReference type="ARBA" id="ARBA00023125"/>
    </source>
</evidence>
<dbReference type="Gene3D" id="2.60.120.10">
    <property type="entry name" value="Jelly Rolls"/>
    <property type="match status" value="1"/>
</dbReference>
<keyword evidence="1" id="KW-0805">Transcription regulation</keyword>
<dbReference type="PANTHER" id="PTHR24567:SF28">
    <property type="entry name" value="LISTERIOLYSIN REGULATORY PROTEIN"/>
    <property type="match status" value="1"/>
</dbReference>
<dbReference type="SUPFAM" id="SSF46785">
    <property type="entry name" value="Winged helix' DNA-binding domain"/>
    <property type="match status" value="1"/>
</dbReference>
<dbReference type="Proteomes" id="UP001204798">
    <property type="component" value="Unassembled WGS sequence"/>
</dbReference>
<gene>
    <name evidence="6" type="ORF">M2350_002291</name>
</gene>
<feature type="domain" description="Cyclic nucleotide-binding" evidence="4">
    <location>
        <begin position="29"/>
        <end position="131"/>
    </location>
</feature>
<evidence type="ECO:0000259" key="5">
    <source>
        <dbReference type="PROSITE" id="PS51063"/>
    </source>
</evidence>
<dbReference type="InterPro" id="IPR036390">
    <property type="entry name" value="WH_DNA-bd_sf"/>
</dbReference>
<evidence type="ECO:0000256" key="3">
    <source>
        <dbReference type="ARBA" id="ARBA00023163"/>
    </source>
</evidence>
<dbReference type="PANTHER" id="PTHR24567">
    <property type="entry name" value="CRP FAMILY TRANSCRIPTIONAL REGULATORY PROTEIN"/>
    <property type="match status" value="1"/>
</dbReference>
<dbReference type="CDD" id="cd00038">
    <property type="entry name" value="CAP_ED"/>
    <property type="match status" value="1"/>
</dbReference>
<dbReference type="InterPro" id="IPR050397">
    <property type="entry name" value="Env_Response_Regulators"/>
</dbReference>
<sequence length="227" mass="25408">MPSKLLTLERRTRQAEQIHPLLRLIYSTPVKFSKGEALFLEGDPPQWLFLIQHGKVILSKSLPNGNKTILSVRVAGDMVGEVAVFDGKPYDTDAIALTEVSAYRFQRSAFLNALRMNPHLAEQIIADLASRLRQAQETICLLSTQRVEKRLAALILMLMGRFGTRTDEGIVLDSSFTRYDLAAMAGTTVETTVRTLSAWAQAGIIKKYRRQIVIVDARKLAQIAREP</sequence>